<dbReference type="InterPro" id="IPR042098">
    <property type="entry name" value="TauD-like_sf"/>
</dbReference>
<dbReference type="GO" id="GO:0030515">
    <property type="term" value="F:snoRNA binding"/>
    <property type="evidence" value="ECO:0007669"/>
    <property type="project" value="InterPro"/>
</dbReference>
<evidence type="ECO:0000256" key="32">
    <source>
        <dbReference type="SAM" id="Phobius"/>
    </source>
</evidence>
<evidence type="ECO:0000256" key="8">
    <source>
        <dbReference type="ARBA" id="ARBA00021047"/>
    </source>
</evidence>
<dbReference type="NCBIfam" id="TIGR01060">
    <property type="entry name" value="eno"/>
    <property type="match status" value="1"/>
</dbReference>
<dbReference type="InterPro" id="IPR000719">
    <property type="entry name" value="Prot_kinase_dom"/>
</dbReference>
<keyword evidence="14 38" id="KW-0418">Kinase</keyword>
<dbReference type="InterPro" id="IPR000941">
    <property type="entry name" value="Enolase"/>
</dbReference>
<dbReference type="EC" id="5.2.1.8" evidence="7"/>
<evidence type="ECO:0000256" key="3">
    <source>
        <dbReference type="ARBA" id="ARBA00004651"/>
    </source>
</evidence>
<evidence type="ECO:0000259" key="34">
    <source>
        <dbReference type="PROSITE" id="PS50072"/>
    </source>
</evidence>
<evidence type="ECO:0000256" key="11">
    <source>
        <dbReference type="ARBA" id="ARBA00022553"/>
    </source>
</evidence>
<dbReference type="Gene3D" id="3.40.50.300">
    <property type="entry name" value="P-loop containing nucleotide triphosphate hydrolases"/>
    <property type="match status" value="4"/>
</dbReference>
<keyword evidence="24" id="KW-0456">Lyase</keyword>
<dbReference type="PRINTS" id="PR00148">
    <property type="entry name" value="ENOLASE"/>
</dbReference>
<dbReference type="PANTHER" id="PTHR11902">
    <property type="entry name" value="ENOLASE"/>
    <property type="match status" value="1"/>
</dbReference>
<dbReference type="GO" id="GO:0003755">
    <property type="term" value="F:peptidyl-prolyl cis-trans isomerase activity"/>
    <property type="evidence" value="ECO:0007669"/>
    <property type="project" value="UniProtKB-KW"/>
</dbReference>
<dbReference type="FunFam" id="2.40.100.10:FF:000013">
    <property type="entry name" value="Peptidyl-prolyl cis-trans isomerase"/>
    <property type="match status" value="1"/>
</dbReference>
<keyword evidence="17" id="KW-0067">ATP-binding</keyword>
<evidence type="ECO:0000256" key="30">
    <source>
        <dbReference type="PROSITE-ProRule" id="PRU00552"/>
    </source>
</evidence>
<evidence type="ECO:0000256" key="19">
    <source>
        <dbReference type="ARBA" id="ARBA00023002"/>
    </source>
</evidence>
<dbReference type="Gene3D" id="3.30.390.10">
    <property type="entry name" value="Enolase-like, N-terminal domain"/>
    <property type="match status" value="1"/>
</dbReference>
<dbReference type="PROSITE" id="PS50072">
    <property type="entry name" value="CSA_PPIASE_2"/>
    <property type="match status" value="1"/>
</dbReference>
<evidence type="ECO:0000256" key="25">
    <source>
        <dbReference type="ARBA" id="ARBA00029569"/>
    </source>
</evidence>
<dbReference type="GO" id="GO:0005886">
    <property type="term" value="C:plasma membrane"/>
    <property type="evidence" value="ECO:0007669"/>
    <property type="project" value="UniProtKB-SubCell"/>
</dbReference>
<dbReference type="CDD" id="cd05123">
    <property type="entry name" value="STKc_AGC"/>
    <property type="match status" value="1"/>
</dbReference>
<keyword evidence="12" id="KW-0808">Transferase</keyword>
<evidence type="ECO:0000259" key="36">
    <source>
        <dbReference type="PROSITE" id="PS51195"/>
    </source>
</evidence>
<keyword evidence="16" id="KW-0347">Helicase</keyword>
<dbReference type="SUPFAM" id="SSF52540">
    <property type="entry name" value="P-loop containing nucleoside triphosphate hydrolases"/>
    <property type="match status" value="2"/>
</dbReference>
<evidence type="ECO:0000256" key="1">
    <source>
        <dbReference type="ARBA" id="ARBA00000971"/>
    </source>
</evidence>
<keyword evidence="32" id="KW-0472">Membrane</keyword>
<dbReference type="InterPro" id="IPR017892">
    <property type="entry name" value="Pkinase_C"/>
</dbReference>
<dbReference type="FunFam" id="1.10.510.10:FF:000465">
    <property type="entry name" value="Non-specific serine/threonine protein kinase"/>
    <property type="match status" value="1"/>
</dbReference>
<organism evidence="38 39">
    <name type="scientific">Wallemia mellicola</name>
    <dbReference type="NCBI Taxonomy" id="1708541"/>
    <lineage>
        <taxon>Eukaryota</taxon>
        <taxon>Fungi</taxon>
        <taxon>Dikarya</taxon>
        <taxon>Basidiomycota</taxon>
        <taxon>Wallemiomycotina</taxon>
        <taxon>Wallemiomycetes</taxon>
        <taxon>Wallemiales</taxon>
        <taxon>Wallemiaceae</taxon>
        <taxon>Wallemia</taxon>
    </lineage>
</organism>
<comment type="subcellular location">
    <subcellularLocation>
        <location evidence="3">Cell membrane</location>
        <topology evidence="3">Multi-pass membrane protein</topology>
    </subcellularLocation>
</comment>
<evidence type="ECO:0000259" key="37">
    <source>
        <dbReference type="PROSITE" id="PS51285"/>
    </source>
</evidence>
<feature type="region of interest" description="Disordered" evidence="31">
    <location>
        <begin position="766"/>
        <end position="802"/>
    </location>
</feature>
<dbReference type="PROSITE" id="PS51195">
    <property type="entry name" value="Q_MOTIF"/>
    <property type="match status" value="1"/>
</dbReference>
<dbReference type="Gene3D" id="1.10.510.10">
    <property type="entry name" value="Transferase(Phosphotransferase) domain 1"/>
    <property type="match status" value="1"/>
</dbReference>
<dbReference type="Pfam" id="PF00069">
    <property type="entry name" value="Pkinase"/>
    <property type="match status" value="1"/>
</dbReference>
<dbReference type="SUPFAM" id="SSF54826">
    <property type="entry name" value="Enolase N-terminal domain-like"/>
    <property type="match status" value="1"/>
</dbReference>
<evidence type="ECO:0000256" key="16">
    <source>
        <dbReference type="ARBA" id="ARBA00022806"/>
    </source>
</evidence>
<dbReference type="SMART" id="SM01193">
    <property type="entry name" value="Enolase_N"/>
    <property type="match status" value="1"/>
</dbReference>
<dbReference type="Gene3D" id="3.20.20.120">
    <property type="entry name" value="Enolase-like C-terminal domain"/>
    <property type="match status" value="1"/>
</dbReference>
<dbReference type="GO" id="GO:0006096">
    <property type="term" value="P:glycolytic process"/>
    <property type="evidence" value="ECO:0007669"/>
    <property type="project" value="UniProtKB-UniPathway"/>
</dbReference>
<evidence type="ECO:0000256" key="29">
    <source>
        <dbReference type="ARBA" id="ARBA00081826"/>
    </source>
</evidence>
<dbReference type="InterPro" id="IPR029000">
    <property type="entry name" value="Cyclophilin-like_dom_sf"/>
</dbReference>
<feature type="domain" description="PPIase cyclophilin-type" evidence="34">
    <location>
        <begin position="1032"/>
        <end position="1192"/>
    </location>
</feature>
<dbReference type="GO" id="GO:0001522">
    <property type="term" value="P:pseudouridine synthesis"/>
    <property type="evidence" value="ECO:0007669"/>
    <property type="project" value="InterPro"/>
</dbReference>
<evidence type="ECO:0000259" key="35">
    <source>
        <dbReference type="PROSITE" id="PS51192"/>
    </source>
</evidence>
<dbReference type="Pfam" id="PF03952">
    <property type="entry name" value="Enolase_N"/>
    <property type="match status" value="1"/>
</dbReference>
<dbReference type="Pfam" id="PF02668">
    <property type="entry name" value="TauD"/>
    <property type="match status" value="1"/>
</dbReference>
<keyword evidence="19" id="KW-0560">Oxidoreductase</keyword>
<evidence type="ECO:0000256" key="6">
    <source>
        <dbReference type="ARBA" id="ARBA00012058"/>
    </source>
</evidence>
<evidence type="ECO:0000313" key="38">
    <source>
        <dbReference type="EMBL" id="TIB80421.1"/>
    </source>
</evidence>
<dbReference type="SUPFAM" id="SSF50891">
    <property type="entry name" value="Cyclophilin-like"/>
    <property type="match status" value="1"/>
</dbReference>
<dbReference type="Gene3D" id="2.20.28.40">
    <property type="entry name" value="H/ACA ribonucleoprotein complex, subunit Nop10"/>
    <property type="match status" value="1"/>
</dbReference>
<feature type="compositionally biased region" description="Low complexity" evidence="31">
    <location>
        <begin position="2708"/>
        <end position="2717"/>
    </location>
</feature>
<evidence type="ECO:0000256" key="15">
    <source>
        <dbReference type="ARBA" id="ARBA00022801"/>
    </source>
</evidence>
<keyword evidence="20" id="KW-0697">Rotamase</keyword>
<dbReference type="GO" id="GO:1990904">
    <property type="term" value="C:ribonucleoprotein complex"/>
    <property type="evidence" value="ECO:0007669"/>
    <property type="project" value="UniProtKB-KW"/>
</dbReference>
<dbReference type="PROSITE" id="PS50011">
    <property type="entry name" value="PROTEIN_KINASE_DOM"/>
    <property type="match status" value="1"/>
</dbReference>
<dbReference type="Pfam" id="PF00160">
    <property type="entry name" value="Pro_isomerase"/>
    <property type="match status" value="1"/>
</dbReference>
<dbReference type="PROSITE" id="PS51192">
    <property type="entry name" value="HELICASE_ATP_BIND_1"/>
    <property type="match status" value="1"/>
</dbReference>
<name>A0A4T0MBK7_9BASI</name>
<dbReference type="InterPro" id="IPR020810">
    <property type="entry name" value="Enolase_C"/>
</dbReference>
<dbReference type="SFLD" id="SFLDS00001">
    <property type="entry name" value="Enolase"/>
    <property type="match status" value="1"/>
</dbReference>
<dbReference type="SUPFAM" id="SSF51197">
    <property type="entry name" value="Clavaminate synthase-like"/>
    <property type="match status" value="1"/>
</dbReference>
<feature type="domain" description="Helicase ATP-binding" evidence="35">
    <location>
        <begin position="192"/>
        <end position="344"/>
    </location>
</feature>
<dbReference type="EC" id="4.2.1.11" evidence="6"/>
<feature type="compositionally biased region" description="Basic and acidic residues" evidence="31">
    <location>
        <begin position="603"/>
        <end position="617"/>
    </location>
</feature>
<dbReference type="InterPro" id="IPR020892">
    <property type="entry name" value="Cyclophilin-type_PPIase_CS"/>
</dbReference>
<dbReference type="GO" id="GO:0000015">
    <property type="term" value="C:phosphopyruvate hydratase complex"/>
    <property type="evidence" value="ECO:0007669"/>
    <property type="project" value="InterPro"/>
</dbReference>
<dbReference type="InterPro" id="IPR045270">
    <property type="entry name" value="STKc_AGC"/>
</dbReference>
<comment type="catalytic activity">
    <reaction evidence="28">
        <text>(2R)-2-phosphoglycerate = phosphoenolpyruvate + H2O</text>
        <dbReference type="Rhea" id="RHEA:10164"/>
        <dbReference type="ChEBI" id="CHEBI:15377"/>
        <dbReference type="ChEBI" id="CHEBI:58289"/>
        <dbReference type="ChEBI" id="CHEBI:58702"/>
        <dbReference type="EC" id="4.2.1.11"/>
    </reaction>
</comment>
<dbReference type="PANTHER" id="PTHR11902:SF1">
    <property type="entry name" value="ENOLASE"/>
    <property type="match status" value="1"/>
</dbReference>
<feature type="region of interest" description="Disordered" evidence="31">
    <location>
        <begin position="2102"/>
        <end position="2131"/>
    </location>
</feature>
<dbReference type="Pfam" id="PF22997">
    <property type="entry name" value="CHS4"/>
    <property type="match status" value="1"/>
</dbReference>
<feature type="compositionally biased region" description="Acidic residues" evidence="31">
    <location>
        <begin position="2789"/>
        <end position="2803"/>
    </location>
</feature>
<dbReference type="GO" id="GO:0006457">
    <property type="term" value="P:protein folding"/>
    <property type="evidence" value="ECO:0007669"/>
    <property type="project" value="InterPro"/>
</dbReference>
<comment type="similarity">
    <text evidence="5">Belongs to the enolase family.</text>
</comment>
<dbReference type="SMART" id="SM00487">
    <property type="entry name" value="DEXDc"/>
    <property type="match status" value="1"/>
</dbReference>
<dbReference type="SFLD" id="SFLDF00002">
    <property type="entry name" value="enolase"/>
    <property type="match status" value="1"/>
</dbReference>
<dbReference type="PROSITE" id="PS00170">
    <property type="entry name" value="CSA_PPIASE_1"/>
    <property type="match status" value="1"/>
</dbReference>
<feature type="compositionally biased region" description="Polar residues" evidence="31">
    <location>
        <begin position="1264"/>
        <end position="1287"/>
    </location>
</feature>
<feature type="domain" description="Protein kinase" evidence="33">
    <location>
        <begin position="2305"/>
        <end position="2586"/>
    </location>
</feature>
<evidence type="ECO:0000256" key="21">
    <source>
        <dbReference type="ARBA" id="ARBA00023152"/>
    </source>
</evidence>
<dbReference type="Pfam" id="PF00433">
    <property type="entry name" value="Pkinase_C"/>
    <property type="match status" value="1"/>
</dbReference>
<dbReference type="InterPro" id="IPR020809">
    <property type="entry name" value="Enolase_CS"/>
</dbReference>
<feature type="compositionally biased region" description="Basic and acidic residues" evidence="31">
    <location>
        <begin position="2718"/>
        <end position="2728"/>
    </location>
</feature>
<dbReference type="InterPro" id="IPR020811">
    <property type="entry name" value="Enolase_N"/>
</dbReference>
<dbReference type="GO" id="GO:0016491">
    <property type="term" value="F:oxidoreductase activity"/>
    <property type="evidence" value="ECO:0007669"/>
    <property type="project" value="UniProtKB-KW"/>
</dbReference>
<dbReference type="FunFam" id="3.20.20.120:FF:000002">
    <property type="entry name" value="Enolase 1"/>
    <property type="match status" value="1"/>
</dbReference>
<feature type="transmembrane region" description="Helical" evidence="32">
    <location>
        <begin position="1350"/>
        <end position="1372"/>
    </location>
</feature>
<keyword evidence="18" id="KW-0460">Magnesium</keyword>
<evidence type="ECO:0000256" key="7">
    <source>
        <dbReference type="ARBA" id="ARBA00013194"/>
    </source>
</evidence>
<evidence type="ECO:0000256" key="9">
    <source>
        <dbReference type="ARBA" id="ARBA00022475"/>
    </source>
</evidence>
<proteinExistence type="inferred from homology"/>
<evidence type="ECO:0000256" key="10">
    <source>
        <dbReference type="ARBA" id="ARBA00022527"/>
    </source>
</evidence>
<dbReference type="InterPro" id="IPR003819">
    <property type="entry name" value="TauD/TfdA-like"/>
</dbReference>
<keyword evidence="32" id="KW-0812">Transmembrane</keyword>
<dbReference type="GO" id="GO:0005524">
    <property type="term" value="F:ATP binding"/>
    <property type="evidence" value="ECO:0007669"/>
    <property type="project" value="UniProtKB-KW"/>
</dbReference>
<evidence type="ECO:0000256" key="26">
    <source>
        <dbReference type="ARBA" id="ARBA00037940"/>
    </source>
</evidence>
<evidence type="ECO:0000256" key="18">
    <source>
        <dbReference type="ARBA" id="ARBA00022842"/>
    </source>
</evidence>
<dbReference type="Gene3D" id="3.30.200.20">
    <property type="entry name" value="Phosphorylase Kinase, domain 1"/>
    <property type="match status" value="1"/>
</dbReference>
<comment type="caution">
    <text evidence="38">The sequence shown here is derived from an EMBL/GenBank/DDBJ whole genome shotgun (WGS) entry which is preliminary data.</text>
</comment>
<comment type="pathway">
    <text evidence="4">Carbohydrate degradation; glycolysis; pyruvate from D-glyceraldehyde 3-phosphate: step 4/5.</text>
</comment>
<keyword evidence="15" id="KW-0378">Hydrolase</keyword>
<dbReference type="PROSITE" id="PS51285">
    <property type="entry name" value="AGC_KINASE_CTER"/>
    <property type="match status" value="1"/>
</dbReference>
<dbReference type="InterPro" id="IPR008271">
    <property type="entry name" value="Ser/Thr_kinase_AS"/>
</dbReference>
<dbReference type="HAMAP" id="MF_00318">
    <property type="entry name" value="Enolase"/>
    <property type="match status" value="1"/>
</dbReference>
<keyword evidence="13" id="KW-0547">Nucleotide-binding</keyword>
<keyword evidence="9" id="KW-1003">Cell membrane</keyword>
<comment type="cofactor">
    <cofactor evidence="2">
        <name>Mg(2+)</name>
        <dbReference type="ChEBI" id="CHEBI:18420"/>
    </cofactor>
</comment>
<evidence type="ECO:0000256" key="14">
    <source>
        <dbReference type="ARBA" id="ARBA00022777"/>
    </source>
</evidence>
<feature type="region of interest" description="Disordered" evidence="31">
    <location>
        <begin position="1263"/>
        <end position="1337"/>
    </location>
</feature>
<dbReference type="Gene3D" id="3.60.130.10">
    <property type="entry name" value="Clavaminate synthase-like"/>
    <property type="match status" value="1"/>
</dbReference>
<evidence type="ECO:0000256" key="27">
    <source>
        <dbReference type="ARBA" id="ARBA00043067"/>
    </source>
</evidence>
<comment type="catalytic activity">
    <reaction evidence="1">
        <text>[protein]-peptidylproline (omega=180) = [protein]-peptidylproline (omega=0)</text>
        <dbReference type="Rhea" id="RHEA:16237"/>
        <dbReference type="Rhea" id="RHEA-COMP:10747"/>
        <dbReference type="Rhea" id="RHEA-COMP:10748"/>
        <dbReference type="ChEBI" id="CHEBI:83833"/>
        <dbReference type="ChEBI" id="CHEBI:83834"/>
        <dbReference type="EC" id="5.2.1.8"/>
    </reaction>
</comment>
<feature type="short sequence motif" description="Q motif" evidence="30">
    <location>
        <begin position="161"/>
        <end position="189"/>
    </location>
</feature>
<keyword evidence="11" id="KW-0597">Phosphoprotein</keyword>
<feature type="region of interest" description="Disordered" evidence="31">
    <location>
        <begin position="1196"/>
        <end position="1215"/>
    </location>
</feature>
<dbReference type="GO" id="GO:0003724">
    <property type="term" value="F:RNA helicase activity"/>
    <property type="evidence" value="ECO:0007669"/>
    <property type="project" value="InterPro"/>
</dbReference>
<dbReference type="InterPro" id="IPR029017">
    <property type="entry name" value="Enolase-like_N"/>
</dbReference>
<keyword evidence="32" id="KW-1133">Transmembrane helix</keyword>
<dbReference type="GO" id="GO:0006364">
    <property type="term" value="P:rRNA processing"/>
    <property type="evidence" value="ECO:0007669"/>
    <property type="project" value="UniProtKB-KW"/>
</dbReference>
<feature type="compositionally biased region" description="Polar residues" evidence="31">
    <location>
        <begin position="1228"/>
        <end position="1237"/>
    </location>
</feature>
<dbReference type="SFLD" id="SFLDG00178">
    <property type="entry name" value="enolase"/>
    <property type="match status" value="1"/>
</dbReference>
<evidence type="ECO:0000256" key="2">
    <source>
        <dbReference type="ARBA" id="ARBA00001946"/>
    </source>
</evidence>
<evidence type="ECO:0000256" key="24">
    <source>
        <dbReference type="ARBA" id="ARBA00023239"/>
    </source>
</evidence>
<feature type="transmembrane region" description="Helical" evidence="32">
    <location>
        <begin position="1384"/>
        <end position="1404"/>
    </location>
</feature>
<dbReference type="CDD" id="cd18787">
    <property type="entry name" value="SF2_C_DEAD"/>
    <property type="match status" value="1"/>
</dbReference>
<dbReference type="InterPro" id="IPR000961">
    <property type="entry name" value="AGC-kinase_C"/>
</dbReference>
<evidence type="ECO:0000256" key="12">
    <source>
        <dbReference type="ARBA" id="ARBA00022679"/>
    </source>
</evidence>
<dbReference type="Proteomes" id="UP000310685">
    <property type="component" value="Unassembled WGS sequence"/>
</dbReference>
<evidence type="ECO:0000256" key="4">
    <source>
        <dbReference type="ARBA" id="ARBA00005031"/>
    </source>
</evidence>
<evidence type="ECO:0000256" key="23">
    <source>
        <dbReference type="ARBA" id="ARBA00023235"/>
    </source>
</evidence>
<dbReference type="GO" id="GO:0000287">
    <property type="term" value="F:magnesium ion binding"/>
    <property type="evidence" value="ECO:0007669"/>
    <property type="project" value="InterPro"/>
</dbReference>
<dbReference type="CDD" id="cd01926">
    <property type="entry name" value="cyclophilin_ABH_like"/>
    <property type="match status" value="1"/>
</dbReference>
<sequence>MPGIDDNNDIGFDISDDDIYVPIAQRRATLLGNKKTSENDDRPNSSLDFLNDDSNKASTSSKTLLEESQVILSEKKTQDNMKSDIQRRAEEDADIVDAHTKQQRKLIPAAELAHGISYSRIMETSWKPPEYIRQRSSEGNSLIRRKHHILVEGSDIPPPCETFADMKLPGAILRYLKFKKILSPTPIQIQGISTAFSGRDMIGIAFTGSGKTLSFSLPTLMFALEEESKLGFDKGEGPIGIILCPSRELARQTHDGLIQMSRALNDDGYPLLLLLLDVYWICWKKAKLPFLAADEADRMIDMGFEEDVRSIMSFFKRQTLLFSATMPKKIQDFARQSLVEPILVNVGRAGAANLDVLQEVEFIEPEAKMVYLLECLQKTPPPVIIFSDLKNDVDDIHEYLLLKGIEAVAIHGSKYFNDIQHVINFTMPKEIEDYVHQIGRTGRSGKTGVATTFVNHSVPEQTLLDLKYLLKEAKQRIPSFLHDVVDPFDGKPSGCPICGGVDSNSKILNEDGDPVIEIVEDVKDTSKKIKTGITEPLDSDRMEKNVTRRRVSKLRELLGVDLDHESLPNESKKTKSVRFNKKDLEPTSNSSKRSNQGVLNDLVVERSNDSRPDRLSTSEDELDFYEDDEDTLDIEADLMQQQLAVAYHTKRNNFSDLQDDIWDQEFVPDDASLVGQAPPKGKFEPYAKRSFSDKMINENGDEEQVSIMIPRLVPGMKMGHYNDGVITTEEADEWDDYTEEAKQLLEKLKMGNREDLPQLQRPMERNVEEMERKPPRVEATTREKDEEVEPGPKHLPTLSITPHGQPHRVLYNYVHTQLNTENYLLTPSKKGDLCVAKMETGEDNRTFNCEASRSLKWFISNAGVMNPVYKVSLPNPRIDGDDLPLFQVSKPNPHANFWSLFYFAYAGHQIPPKRLEFGRVMKTTTESKQSEVKITITGKSKEEKAVWQTLGDGNEDAVEWVVLCTVLNLLDDQIKKSPSEIPTMQPQSHMNNIVKPQATMMPRPPIRDPLAQRLHIPQLGPINNGGKMANVFFDVTANGSAVGRITFKLRDDIVPKTAKNFRELCTGEHGFGYKGSPFHRVIPQFMLQGGDFTRQNGTGGKSIYGEKFADENFTLKHTKPGLLSMANAGKNTNGSQFFVTTVPCPWLDGAHVVFGEVVEGLDVVKKIESFGSGSDEQGKRVYSLKKVTDNGVITKSAHPARFSPDDKYSRQSETLEGPTVSFHYQQNDIESGQNNSNFKRKKSLVKPERERLNQNHRLFHYRNSAANQSGHVDVKASSTGAYPQQSALRRGKSVLGREDPGPSLLRRQTKRQKSTSVDTPGNGPTGTEPVTAKPSKLSAYSSIPGPKGPWMLYCFIITCFIPNFALKLFGINTPERQRAWREKIGLIGVIACLMALVGFITFGFTQTVCGRPPNRYQVGHIDNGNLVINGYSYSLNTWDHPQVDDWFTDDEDRNVLFNGPMPAAGMDASFLFQRVNQDCLNVITPADGSGIDHSGNQMSWYFPCQLFSPNGTSSASLTNYTDPTLCHTSSTARDAYHSLDTVQDVTTGQIYFTWEDIRNPDRNLIVYEQDVLDLDLLNWLDSSQVNWPSEFDELKSPSPNDKYKGRDITMTMQRTGRDEIGKCLQNVIRVGFIDTDTIGCVASNVVLYLSLIFIIGVVSIKWAMAVFFEKLSTDDFNLINDLLHKYSVLLFKNVDLSPENQDKLTRVGIRSTTVPSSHPQLFDPAAKGYGHGNNKTGSSKKSILHPDLKTIPRIPTVQVIGNGNVYNHEGLQEAKLKHPHHKTFHKTKVSEEDEKKGITRFYRWHIDAALYDLDPPKVTTLYAIKVPQGPFQTLRYDDGSGEELKVPLGSTAFVSGKKMFEILPENYKSLAVRTEVVYAAHPYVWMSKAKSRSNGLGLETEGLELSYDELPDVEESKIKTYPLLWKNKVTDDLHFQVHPSAIAELKIKPITSENKRKTDSLYPDGAHITELGKVREIIYNMQRPAIKPEYVYAHEWNERDLIIFQNRQVLHSVVVFNNTIKMLEEHWSIKVIEPPSKRNKVVYTLYCKTPTQSLTLIRSASTIRNLDEALHDKLPDAQIPVLPVSLHSNSRRRSFLTTITKFASNPSTPSKPKHSIQPPMSPPPNVSSAPANELLSNYLTELANDERVRAEVAWKRFTRVRPDDLQSNRIDRRRSQRLNSTSALSSNIIPSIKEEQSETALPGINKNADSKDFASILSQLDKALDNSTFDKNLDTTQKEEFINETDKPVTSDEIVKSASFNDSLVKSHELFQSEPNLQSIRSENKEKTTRKVIRKKQAKVKIQDFEMMRVLGKGCAGKVLLVKHKSNGGYFAMKAIHKRHVLAHQELLHTLTEQTILKRMTRDVLNPFIVQLHYSFHDESDLFLAMDFHPGGDLATQLSRWGRLGRDRARFYAAEIVEGVEGLHAAGVIYRDLKPENILIASDGHIVLTDFGLSKQFPRPEGPIKVLPEWMTTTASSTPNIDPKDATSSFCGTAEYLAPEVIQGLPYSYEVDWWSLGTMLYEMLAGITPFWASNHSDMYVRVLHDDLDFGDERYMDQDTKSLLRGLLQKNPALRLCEPRIKRHPYFGMLDWGHIAAKRYIPPYIPPTNPNDDLDTQNFDETFLDMEPVIDDDDLNASNIDPERAAVADQAIRDADANNQDLFDKYSYRRLNEDGNSIMYEEHEEVDNEETNDDMIEKLDGVVEENLTEQLQTEPEQQTEPKRESEPKPESQPPLTEKPTETARPTSPPPSLPEKSDIRQETNGIKKRRREKSGVMAFDKPFMSSASSIADEEDVTDDNDNDEEDEWDMVDLDTPMAPNGRRINPSTLFAKGVTDKYKLILPRNSQVALNNTAEMAIEKVYARQVFDSRGGPTVEVVLTANGKQATAIVPSGASTGIYEANELRDGGAAYNGKGVLTAVKNVNDVIAPALTAANIDAADQKAVDDFLLKLDGTQNKNKLGANAILGVSMAAANAAALVKGVPLYKHLASLTGVKAPYVLPTPAFNVINGGSHAGNALAFQEFMILPTGAKSFTEAMQIGSEAYQALKKVIKAKYGIDATNVGDEGGFAPNVSGADEALELLVTAIEKSGYTGKVSIALDVASSEFYKDGKYDLDFKNDNSDKSKWLSGKELADLYLGYVNKYPIVSIEDPFDQDDWEAWSHFTQNSPIQIVGDDLTVTNPLRIKTAVEKKACNGLLLKVNQIGTVSESIEAAQLSQKSDWGVMVSHRSGETEDTFIADLVVALQTGQIKSGAPCRTERLAKYNRLLRIEDEITQETGKAALYGAEDGLARGTTAPKLNAK</sequence>
<dbReference type="InterPro" id="IPR011009">
    <property type="entry name" value="Kinase-like_dom_sf"/>
</dbReference>
<dbReference type="UniPathway" id="UPA00109">
    <property type="reaction ID" value="UER00187"/>
</dbReference>
<dbReference type="SUPFAM" id="SSF56112">
    <property type="entry name" value="Protein kinase-like (PK-like)"/>
    <property type="match status" value="1"/>
</dbReference>
<feature type="compositionally biased region" description="Basic and acidic residues" evidence="31">
    <location>
        <begin position="766"/>
        <end position="785"/>
    </location>
</feature>
<evidence type="ECO:0000256" key="31">
    <source>
        <dbReference type="SAM" id="MobiDB-lite"/>
    </source>
</evidence>
<dbReference type="PROSITE" id="PS00164">
    <property type="entry name" value="ENOLASE"/>
    <property type="match status" value="1"/>
</dbReference>
<dbReference type="InterPro" id="IPR054295">
    <property type="entry name" value="CHS4-like_dom"/>
</dbReference>
<dbReference type="Gene3D" id="2.40.100.10">
    <property type="entry name" value="Cyclophilin-like"/>
    <property type="match status" value="1"/>
</dbReference>
<dbReference type="CDD" id="cd03313">
    <property type="entry name" value="enolase"/>
    <property type="match status" value="1"/>
</dbReference>
<dbReference type="InterPro" id="IPR014014">
    <property type="entry name" value="RNA_helicase_DEAD_Q_motif"/>
</dbReference>
<dbReference type="InterPro" id="IPR027417">
    <property type="entry name" value="P-loop_NTPase"/>
</dbReference>
<evidence type="ECO:0000313" key="39">
    <source>
        <dbReference type="Proteomes" id="UP000310685"/>
    </source>
</evidence>
<feature type="region of interest" description="Disordered" evidence="31">
    <location>
        <begin position="565"/>
        <end position="624"/>
    </location>
</feature>
<gene>
    <name evidence="38" type="ORF">E3Q22_01915</name>
</gene>
<dbReference type="GO" id="GO:0016787">
    <property type="term" value="F:hydrolase activity"/>
    <property type="evidence" value="ECO:0007669"/>
    <property type="project" value="UniProtKB-KW"/>
</dbReference>
<dbReference type="EMBL" id="SPRC01000016">
    <property type="protein sequence ID" value="TIB80421.1"/>
    <property type="molecule type" value="Genomic_DNA"/>
</dbReference>
<dbReference type="GO" id="GO:0004674">
    <property type="term" value="F:protein serine/threonine kinase activity"/>
    <property type="evidence" value="ECO:0007669"/>
    <property type="project" value="UniProtKB-KW"/>
</dbReference>
<dbReference type="InterPro" id="IPR002130">
    <property type="entry name" value="Cyclophilin-type_PPIase_dom"/>
</dbReference>
<dbReference type="InterPro" id="IPR011545">
    <property type="entry name" value="DEAD/DEAH_box_helicase_dom"/>
</dbReference>
<dbReference type="GO" id="GO:0004634">
    <property type="term" value="F:phosphopyruvate hydratase activity"/>
    <property type="evidence" value="ECO:0007669"/>
    <property type="project" value="UniProtKB-EC"/>
</dbReference>
<dbReference type="InterPro" id="IPR014001">
    <property type="entry name" value="Helicase_ATP-bd"/>
</dbReference>
<accession>A0A4T0MBK7</accession>
<dbReference type="Pfam" id="PF00113">
    <property type="entry name" value="Enolase_C"/>
    <property type="match status" value="1"/>
</dbReference>
<feature type="domain" description="DEAD-box RNA helicase Q" evidence="36">
    <location>
        <begin position="161"/>
        <end position="189"/>
    </location>
</feature>
<comment type="similarity">
    <text evidence="26">Belongs to the cyclophilin-type PPIase family. PPIase A subfamily.</text>
</comment>
<keyword evidence="10" id="KW-0723">Serine/threonine-protein kinase</keyword>
<dbReference type="SMART" id="SM00220">
    <property type="entry name" value="S_TKc"/>
    <property type="match status" value="1"/>
</dbReference>
<protein>
    <recommendedName>
        <fullName evidence="8">Peptidyl-prolyl cis-trans isomerase</fullName>
        <ecNumber evidence="6">4.2.1.11</ecNumber>
        <ecNumber evidence="7">5.2.1.8</ecNumber>
    </recommendedName>
    <alternativeName>
        <fullName evidence="29">Cyclophilin</fullName>
    </alternativeName>
    <alternativeName>
        <fullName evidence="27">Cyclosporin A-binding protein</fullName>
    </alternativeName>
    <alternativeName>
        <fullName evidence="25">Rotamase</fullName>
    </alternativeName>
</protein>
<evidence type="ECO:0000256" key="28">
    <source>
        <dbReference type="ARBA" id="ARBA00048333"/>
    </source>
</evidence>
<dbReference type="SUPFAM" id="SSF51604">
    <property type="entry name" value="Enolase C-terminal domain-like"/>
    <property type="match status" value="1"/>
</dbReference>
<evidence type="ECO:0000256" key="20">
    <source>
        <dbReference type="ARBA" id="ARBA00023110"/>
    </source>
</evidence>
<dbReference type="InterPro" id="IPR036849">
    <property type="entry name" value="Enolase-like_C_sf"/>
</dbReference>
<evidence type="ECO:0000256" key="5">
    <source>
        <dbReference type="ARBA" id="ARBA00009604"/>
    </source>
</evidence>
<keyword evidence="23" id="KW-0413">Isomerase</keyword>
<keyword evidence="21" id="KW-0324">Glycolysis</keyword>
<dbReference type="InterPro" id="IPR036756">
    <property type="entry name" value="H/ACA_rnp_Nop10_sf"/>
</dbReference>
<feature type="region of interest" description="Disordered" evidence="31">
    <location>
        <begin position="30"/>
        <end position="63"/>
    </location>
</feature>
<keyword evidence="22" id="KW-0325">Glycoprotein</keyword>
<evidence type="ECO:0000256" key="13">
    <source>
        <dbReference type="ARBA" id="ARBA00022741"/>
    </source>
</evidence>
<feature type="region of interest" description="Disordered" evidence="31">
    <location>
        <begin position="2708"/>
        <end position="2803"/>
    </location>
</feature>
<evidence type="ECO:0000256" key="17">
    <source>
        <dbReference type="ARBA" id="ARBA00022840"/>
    </source>
</evidence>
<dbReference type="PROSITE" id="PS00108">
    <property type="entry name" value="PROTEIN_KINASE_ST"/>
    <property type="match status" value="1"/>
</dbReference>
<reference evidence="38 39" key="1">
    <citation type="submission" date="2019-03" db="EMBL/GenBank/DDBJ databases">
        <title>Sequencing 25 genomes of Wallemia mellicola.</title>
        <authorList>
            <person name="Gostincar C."/>
        </authorList>
    </citation>
    <scope>NUCLEOTIDE SEQUENCE [LARGE SCALE GENOMIC DNA]</scope>
    <source>
        <strain evidence="38 39">EXF-6152</strain>
    </source>
</reference>
<dbReference type="SMART" id="SM01192">
    <property type="entry name" value="Enolase_C"/>
    <property type="match status" value="1"/>
</dbReference>
<dbReference type="SMART" id="SM00133">
    <property type="entry name" value="S_TK_X"/>
    <property type="match status" value="1"/>
</dbReference>
<evidence type="ECO:0000256" key="22">
    <source>
        <dbReference type="ARBA" id="ARBA00023180"/>
    </source>
</evidence>
<dbReference type="SUPFAM" id="SSF144210">
    <property type="entry name" value="Nop10-like SnoRNP"/>
    <property type="match status" value="1"/>
</dbReference>
<dbReference type="Pfam" id="PF00270">
    <property type="entry name" value="DEAD"/>
    <property type="match status" value="2"/>
</dbReference>
<evidence type="ECO:0000259" key="33">
    <source>
        <dbReference type="PROSITE" id="PS50011"/>
    </source>
</evidence>
<feature type="domain" description="AGC-kinase C-terminal" evidence="37">
    <location>
        <begin position="2587"/>
        <end position="2677"/>
    </location>
</feature>
<feature type="region of interest" description="Disordered" evidence="31">
    <location>
        <begin position="1228"/>
        <end position="1249"/>
    </location>
</feature>
<feature type="compositionally biased region" description="Polar residues" evidence="31">
    <location>
        <begin position="586"/>
        <end position="598"/>
    </location>
</feature>